<feature type="region of interest" description="Disordered" evidence="1">
    <location>
        <begin position="73"/>
        <end position="95"/>
    </location>
</feature>
<protein>
    <submittedName>
        <fullName evidence="2">Uncharacterized protein</fullName>
    </submittedName>
</protein>
<name>O32887_MYCLR</name>
<dbReference type="PIR" id="T45315">
    <property type="entry name" value="T45315"/>
</dbReference>
<organism evidence="2">
    <name type="scientific">Mycobacterium leprae</name>
    <dbReference type="NCBI Taxonomy" id="1769"/>
    <lineage>
        <taxon>Bacteria</taxon>
        <taxon>Bacillati</taxon>
        <taxon>Actinomycetota</taxon>
        <taxon>Actinomycetes</taxon>
        <taxon>Mycobacteriales</taxon>
        <taxon>Mycobacteriaceae</taxon>
        <taxon>Mycobacterium</taxon>
    </lineage>
</organism>
<proteinExistence type="predicted"/>
<dbReference type="AlphaFoldDB" id="O32887"/>
<gene>
    <name evidence="2" type="primary">MLCB1779.26</name>
</gene>
<feature type="region of interest" description="Disordered" evidence="1">
    <location>
        <begin position="1"/>
        <end position="24"/>
    </location>
</feature>
<accession>O32887</accession>
<sequence length="95" mass="10743">MVSRFENQHQQTADDRHTGIQERLGRIQQPAMGRIKASLAIVQVARAVPNHRTAPMPVTCQREQYCNRIHAPVTMLSEPSEPRNNRPGCQSRATD</sequence>
<reference evidence="2" key="1">
    <citation type="journal article" date="1993" name="Mol. Microbiol.">
        <title>Use of an ordered cosmid library to deduce the genomic organization of Mycobacterium leprae.</title>
        <authorList>
            <person name="Eiglmeier K."/>
            <person name="Honore N."/>
            <person name="Woods S.A."/>
            <person name="Caudron B."/>
            <person name="Cole S.T."/>
        </authorList>
    </citation>
    <scope>NUCLEOTIDE SEQUENCE</scope>
</reference>
<feature type="compositionally biased region" description="Basic and acidic residues" evidence="1">
    <location>
        <begin position="12"/>
        <end position="24"/>
    </location>
</feature>
<evidence type="ECO:0000256" key="1">
    <source>
        <dbReference type="SAM" id="MobiDB-lite"/>
    </source>
</evidence>
<dbReference type="EMBL" id="Z98271">
    <property type="protein sequence ID" value="CAB11007.1"/>
    <property type="molecule type" value="Genomic_DNA"/>
</dbReference>
<reference evidence="2" key="2">
    <citation type="submission" date="1997-08" db="EMBL/GenBank/DDBJ databases">
        <authorList>
            <person name="Hamlin N."/>
            <person name="Churcher C.M."/>
        </authorList>
    </citation>
    <scope>NUCLEOTIDE SEQUENCE</scope>
</reference>
<reference evidence="2" key="3">
    <citation type="submission" date="1997-08" db="EMBL/GenBank/DDBJ databases">
        <authorList>
            <person name="Parkhill J."/>
            <person name="Barrell B.G."/>
            <person name="Rajandream M.A."/>
        </authorList>
    </citation>
    <scope>NUCLEOTIDE SEQUENCE</scope>
</reference>
<evidence type="ECO:0000313" key="2">
    <source>
        <dbReference type="EMBL" id="CAB11007.1"/>
    </source>
</evidence>